<protein>
    <submittedName>
        <fullName evidence="2">Uncharacterized protein</fullName>
    </submittedName>
</protein>
<keyword evidence="3" id="KW-1185">Reference proteome</keyword>
<evidence type="ECO:0000313" key="2">
    <source>
        <dbReference type="EMBL" id="MBO0350131.1"/>
    </source>
</evidence>
<organism evidence="2 3">
    <name type="scientific">Phormidium pseudopriestleyi FRX01</name>
    <dbReference type="NCBI Taxonomy" id="1759528"/>
    <lineage>
        <taxon>Bacteria</taxon>
        <taxon>Bacillati</taxon>
        <taxon>Cyanobacteriota</taxon>
        <taxon>Cyanophyceae</taxon>
        <taxon>Oscillatoriophycideae</taxon>
        <taxon>Oscillatoriales</taxon>
        <taxon>Oscillatoriaceae</taxon>
        <taxon>Phormidium</taxon>
    </lineage>
</organism>
<gene>
    <name evidence="2" type="ORF">J0895_13610</name>
</gene>
<evidence type="ECO:0000256" key="1">
    <source>
        <dbReference type="SAM" id="Phobius"/>
    </source>
</evidence>
<name>A0ABS3FSN5_9CYAN</name>
<feature type="transmembrane region" description="Helical" evidence="1">
    <location>
        <begin position="59"/>
        <end position="80"/>
    </location>
</feature>
<evidence type="ECO:0000313" key="3">
    <source>
        <dbReference type="Proteomes" id="UP000664844"/>
    </source>
</evidence>
<comment type="caution">
    <text evidence="2">The sequence shown here is derived from an EMBL/GenBank/DDBJ whole genome shotgun (WGS) entry which is preliminary data.</text>
</comment>
<keyword evidence="1" id="KW-0472">Membrane</keyword>
<dbReference type="RefSeq" id="WP_207088626.1">
    <property type="nucleotide sequence ID" value="NZ_JAFLQW010000363.1"/>
</dbReference>
<reference evidence="2 3" key="1">
    <citation type="submission" date="2021-03" db="EMBL/GenBank/DDBJ databases">
        <title>Metabolic Capacity of the Antarctic Cyanobacterium Phormidium pseudopriestleyi that Sustains Oxygenic Photosynthesis in the Presence of Hydrogen Sulfide.</title>
        <authorList>
            <person name="Lumian J.E."/>
            <person name="Jungblut A.D."/>
            <person name="Dillon M.L."/>
            <person name="Hawes I."/>
            <person name="Doran P.T."/>
            <person name="Mackey T.J."/>
            <person name="Dick G.J."/>
            <person name="Grettenberger C.L."/>
            <person name="Sumner D.Y."/>
        </authorList>
    </citation>
    <scope>NUCLEOTIDE SEQUENCE [LARGE SCALE GENOMIC DNA]</scope>
    <source>
        <strain evidence="2 3">FRX01</strain>
    </source>
</reference>
<keyword evidence="1" id="KW-1133">Transmembrane helix</keyword>
<dbReference type="EMBL" id="JAFLQW010000363">
    <property type="protein sequence ID" value="MBO0350131.1"/>
    <property type="molecule type" value="Genomic_DNA"/>
</dbReference>
<accession>A0ABS3FSN5</accession>
<keyword evidence="1" id="KW-0812">Transmembrane</keyword>
<dbReference type="Proteomes" id="UP000664844">
    <property type="component" value="Unassembled WGS sequence"/>
</dbReference>
<sequence>MNKSKKRMLVCTAVALLSGALGSFWGGQMRWLAHTQQCNTSDYVWLNTLCRVQQSPAMFKGGTAGLWTGTILGAFLAGIATRHPKGKSLTGQGNPEVSGGEGDRLELEGLTPEQLAQVRELIALLKTQPADLTQGSGGPKAIASKPVSLMEFQQWLSAVAQFQEISPLTPLQARHLLHELGFSDEAIAQAQVSLSQPIERP</sequence>
<proteinExistence type="predicted"/>